<dbReference type="InterPro" id="IPR029044">
    <property type="entry name" value="Nucleotide-diphossugar_trans"/>
</dbReference>
<evidence type="ECO:0000313" key="3">
    <source>
        <dbReference type="EMBL" id="KKB96150.1"/>
    </source>
</evidence>
<dbReference type="PANTHER" id="PTHR32385:SF15">
    <property type="entry name" value="INOSITOL PHOSPHOCERAMIDE MANNOSYLTRANSFERASE 1"/>
    <property type="match status" value="1"/>
</dbReference>
<keyword evidence="4" id="KW-1185">Reference proteome</keyword>
<dbReference type="GO" id="GO:0016020">
    <property type="term" value="C:membrane"/>
    <property type="evidence" value="ECO:0007669"/>
    <property type="project" value="GOC"/>
</dbReference>
<organism evidence="3 4">
    <name type="scientific">Candidatus Arcanibacter lacustris</name>
    <dbReference type="NCBI Taxonomy" id="1607817"/>
    <lineage>
        <taxon>Bacteria</taxon>
        <taxon>Pseudomonadati</taxon>
        <taxon>Pseudomonadota</taxon>
        <taxon>Alphaproteobacteria</taxon>
        <taxon>Rickettsiales</taxon>
        <taxon>Candidatus Arcanibacter</taxon>
    </lineage>
</organism>
<proteinExistence type="predicted"/>
<dbReference type="PANTHER" id="PTHR32385">
    <property type="entry name" value="MANNOSYL PHOSPHORYLINOSITOL CERAMIDE SYNTHASE"/>
    <property type="match status" value="1"/>
</dbReference>
<name>A0A0F5MMX7_9RICK</name>
<dbReference type="GO" id="GO:0051999">
    <property type="term" value="P:mannosyl-inositol phosphorylceramide biosynthetic process"/>
    <property type="evidence" value="ECO:0007669"/>
    <property type="project" value="TreeGrafter"/>
</dbReference>
<dbReference type="Pfam" id="PF01755">
    <property type="entry name" value="Glyco_transf_25"/>
    <property type="match status" value="1"/>
</dbReference>
<dbReference type="EMBL" id="JYHA01000127">
    <property type="protein sequence ID" value="KKB96150.1"/>
    <property type="molecule type" value="Genomic_DNA"/>
</dbReference>
<reference evidence="3 4" key="1">
    <citation type="submission" date="2015-02" db="EMBL/GenBank/DDBJ databases">
        <title>Single cell genomics of a rare environmental alphaproteobacterium provides unique insights into Rickettsiaceae evolution.</title>
        <authorList>
            <person name="Martijn J."/>
            <person name="Schulz F."/>
            <person name="Zaremba-Niedzwiedzka K."/>
            <person name="Viklund J."/>
            <person name="Stepanauskas R."/>
            <person name="Andersson S.G.E."/>
            <person name="Horn M."/>
            <person name="Guy L."/>
            <person name="Ettema T.J.G."/>
        </authorList>
    </citation>
    <scope>NUCLEOTIDE SEQUENCE [LARGE SCALE GENOMIC DNA]</scope>
    <source>
        <strain evidence="3 4">SCGC AAA041-L04</strain>
    </source>
</reference>
<dbReference type="InterPro" id="IPR007577">
    <property type="entry name" value="GlycoTrfase_DXD_sugar-bd_CS"/>
</dbReference>
<accession>A0A0F5MMX7</accession>
<sequence>MPKEGISRWDKKVITQELNYDWISYTKNILENIDSYQSNEYKIPPISHSVYFSKNLDSIKLKDFYISKSNICIERLNEAESNFKHYIWTNNPNLEIKELSSFPNVELKLVTEFFGHPLYKNIEQLLIEGKSSARKLVQASDIMRIMAMQKYGGIYHDLDYEIFDAHSIIKYMKSFNYFNSKEFDFHDSFVGNAFFSSSSNHPVINEMVSLISRNLNDKMNAPEYIQHPKTLSDEIFVTTGPVAMSIACYKSMNKDGNIDVIFPAAVFYNAKKVNPSITLGVSNQFHGLPLKTIGADMFLGSWQEDQTLYGINNTYTEESRDMNAKIDKIYVINLANAHKRWLAVSSSLDQLDIKYERFNAIHYNDIKVIDQKSGDEFSGKELNNNQLLLKYYHKYSIICNPNESALFGFNFEHIPVDYKYNIKYLGIMCSNFMIAKEIVDNKYKNVIIFEDDIQVRPDNFKTKLANFIDHLPSSFDFAYLGVYADKNQQEKLNDYVSKFIPEANFFCRMGLILSYKGAEKFLSNDLYWGSLDHYIRAQTVYNKIPNTDQFALEAYVSNELQSDISITGEV</sequence>
<dbReference type="Proteomes" id="UP000033358">
    <property type="component" value="Unassembled WGS sequence"/>
</dbReference>
<feature type="domain" description="Glycosyl transferase family 25" evidence="2">
    <location>
        <begin position="327"/>
        <end position="486"/>
    </location>
</feature>
<protein>
    <recommendedName>
        <fullName evidence="2">Glycosyl transferase family 25 domain-containing protein</fullName>
    </recommendedName>
</protein>
<evidence type="ECO:0000259" key="2">
    <source>
        <dbReference type="Pfam" id="PF01755"/>
    </source>
</evidence>
<keyword evidence="1" id="KW-0808">Transferase</keyword>
<dbReference type="SUPFAM" id="SSF53448">
    <property type="entry name" value="Nucleotide-diphospho-sugar transferases"/>
    <property type="match status" value="1"/>
</dbReference>
<evidence type="ECO:0000313" key="4">
    <source>
        <dbReference type="Proteomes" id="UP000033358"/>
    </source>
</evidence>
<dbReference type="AlphaFoldDB" id="A0A0F5MMX7"/>
<evidence type="ECO:0000256" key="1">
    <source>
        <dbReference type="ARBA" id="ARBA00022679"/>
    </source>
</evidence>
<dbReference type="Gene3D" id="3.90.550.20">
    <property type="match status" value="1"/>
</dbReference>
<gene>
    <name evidence="3" type="ORF">SZ25_00775</name>
</gene>
<dbReference type="InterPro" id="IPR051706">
    <property type="entry name" value="Glycosyltransferase_domain"/>
</dbReference>
<dbReference type="InterPro" id="IPR002654">
    <property type="entry name" value="Glyco_trans_25"/>
</dbReference>
<dbReference type="GO" id="GO:0000030">
    <property type="term" value="F:mannosyltransferase activity"/>
    <property type="evidence" value="ECO:0007669"/>
    <property type="project" value="TreeGrafter"/>
</dbReference>
<comment type="caution">
    <text evidence="3">The sequence shown here is derived from an EMBL/GenBank/DDBJ whole genome shotgun (WGS) entry which is preliminary data.</text>
</comment>
<dbReference type="Pfam" id="PF04488">
    <property type="entry name" value="Gly_transf_sug"/>
    <property type="match status" value="1"/>
</dbReference>